<name>A0A0S4IKD9_BODSA</name>
<dbReference type="Proteomes" id="UP000051952">
    <property type="component" value="Unassembled WGS sequence"/>
</dbReference>
<organism evidence="2 3">
    <name type="scientific">Bodo saltans</name>
    <name type="common">Flagellated protozoan</name>
    <dbReference type="NCBI Taxonomy" id="75058"/>
    <lineage>
        <taxon>Eukaryota</taxon>
        <taxon>Discoba</taxon>
        <taxon>Euglenozoa</taxon>
        <taxon>Kinetoplastea</taxon>
        <taxon>Metakinetoplastina</taxon>
        <taxon>Eubodonida</taxon>
        <taxon>Bodonidae</taxon>
        <taxon>Bodo</taxon>
    </lineage>
</organism>
<keyword evidence="1 2" id="KW-0812">Transmembrane</keyword>
<feature type="transmembrane region" description="Helical" evidence="1">
    <location>
        <begin position="12"/>
        <end position="34"/>
    </location>
</feature>
<reference evidence="3" key="1">
    <citation type="submission" date="2015-09" db="EMBL/GenBank/DDBJ databases">
        <authorList>
            <consortium name="Pathogen Informatics"/>
        </authorList>
    </citation>
    <scope>NUCLEOTIDE SEQUENCE [LARGE SCALE GENOMIC DNA]</scope>
    <source>
        <strain evidence="3">Lake Konstanz</strain>
    </source>
</reference>
<keyword evidence="1" id="KW-1133">Transmembrane helix</keyword>
<evidence type="ECO:0000313" key="3">
    <source>
        <dbReference type="Proteomes" id="UP000051952"/>
    </source>
</evidence>
<keyword evidence="3" id="KW-1185">Reference proteome</keyword>
<feature type="non-terminal residue" evidence="2">
    <location>
        <position position="1"/>
    </location>
</feature>
<keyword evidence="1" id="KW-0472">Membrane</keyword>
<dbReference type="AlphaFoldDB" id="A0A0S4IKD9"/>
<accession>A0A0S4IKD9</accession>
<sequence>LRPSYDGDACAAALWGTWCAVVLGVVQVGALVALRPNSVRLELWSGIVLGLLGLLSVVLSLAGADDAATAVTSMASIIEPILIVIMLLGSLRLHGNVRTHVIGKRDAQCALNQMTKRDGRSANEDSSAMQKVLHWDDGSRVVSEKGTSRQQTHLRRLRQQERGFQTNITANEAEVADAHFQRLMVSSSDAAERLRLLVTLACKGKKTRDPSAIRE</sequence>
<feature type="transmembrane region" description="Helical" evidence="1">
    <location>
        <begin position="41"/>
        <end position="62"/>
    </location>
</feature>
<evidence type="ECO:0000256" key="1">
    <source>
        <dbReference type="SAM" id="Phobius"/>
    </source>
</evidence>
<dbReference type="VEuPathDB" id="TriTrypDB:BSAL_50810"/>
<proteinExistence type="predicted"/>
<dbReference type="EMBL" id="CYKH01000050">
    <property type="protein sequence ID" value="CUE65432.1"/>
    <property type="molecule type" value="Genomic_DNA"/>
</dbReference>
<protein>
    <submittedName>
        <fullName evidence="2">Transmembrane protein, putative</fullName>
    </submittedName>
</protein>
<gene>
    <name evidence="2" type="ORF">BSAL_50810</name>
</gene>
<evidence type="ECO:0000313" key="2">
    <source>
        <dbReference type="EMBL" id="CUE65432.1"/>
    </source>
</evidence>
<feature type="transmembrane region" description="Helical" evidence="1">
    <location>
        <begin position="68"/>
        <end position="88"/>
    </location>
</feature>